<dbReference type="AlphaFoldDB" id="A0A6A4GXP0"/>
<dbReference type="PANTHER" id="PTHR28097">
    <property type="entry name" value="PHEROMONE A FACTOR RECEPTOR"/>
    <property type="match status" value="1"/>
</dbReference>
<dbReference type="Pfam" id="PF02076">
    <property type="entry name" value="STE3"/>
    <property type="match status" value="1"/>
</dbReference>
<feature type="transmembrane region" description="Helical" evidence="10">
    <location>
        <begin position="75"/>
        <end position="95"/>
    </location>
</feature>
<feature type="transmembrane region" description="Helical" evidence="10">
    <location>
        <begin position="166"/>
        <end position="190"/>
    </location>
</feature>
<keyword evidence="7 10" id="KW-0472">Membrane</keyword>
<keyword evidence="9" id="KW-0807">Transducer</keyword>
<evidence type="ECO:0000313" key="11">
    <source>
        <dbReference type="EMBL" id="KAE9390538.1"/>
    </source>
</evidence>
<protein>
    <submittedName>
        <fullName evidence="11">Pheromone receptor</fullName>
    </submittedName>
</protein>
<proteinExistence type="inferred from homology"/>
<sequence>MIWTGLACLNQFIKSVVWTGNVINWAPVWCDISTRFMIGFAVAIPCASLCINRRLYYITTADAVTATEADKRRAVMVDLAIGIGIPVLEMVLQYIDQGHRFDIFEDIGCYFFTYNTWVAYVLVATWPLAIGCISATYSILTIRAFMKRRSQFKEILFANSKLNFNLYFRLMCLAGTEIVFTVPLSCWSIYLNITSQPIEPWNGWTDFPSVIWHLNEGTAISLETSRWFVVVCAIVFFGFFGFADEARKNYRACKDKIALYLDLACLRTTR</sequence>
<dbReference type="GO" id="GO:0004932">
    <property type="term" value="F:mating-type factor pheromone receptor activity"/>
    <property type="evidence" value="ECO:0007669"/>
    <property type="project" value="InterPro"/>
</dbReference>
<accession>A0A6A4GXP0</accession>
<evidence type="ECO:0000256" key="1">
    <source>
        <dbReference type="ARBA" id="ARBA00004141"/>
    </source>
</evidence>
<reference evidence="11" key="1">
    <citation type="journal article" date="2019" name="Environ. Microbiol.">
        <title>Fungal ecological strategies reflected in gene transcription - a case study of two litter decomposers.</title>
        <authorList>
            <person name="Barbi F."/>
            <person name="Kohler A."/>
            <person name="Barry K."/>
            <person name="Baskaran P."/>
            <person name="Daum C."/>
            <person name="Fauchery L."/>
            <person name="Ihrmark K."/>
            <person name="Kuo A."/>
            <person name="LaButti K."/>
            <person name="Lipzen A."/>
            <person name="Morin E."/>
            <person name="Grigoriev I.V."/>
            <person name="Henrissat B."/>
            <person name="Lindahl B."/>
            <person name="Martin F."/>
        </authorList>
    </citation>
    <scope>NUCLEOTIDE SEQUENCE</scope>
    <source>
        <strain evidence="11">JB14</strain>
    </source>
</reference>
<evidence type="ECO:0000256" key="9">
    <source>
        <dbReference type="ARBA" id="ARBA00023224"/>
    </source>
</evidence>
<dbReference type="GO" id="GO:0000750">
    <property type="term" value="P:pheromone-dependent signal transduction involved in conjugation with cellular fusion"/>
    <property type="evidence" value="ECO:0007669"/>
    <property type="project" value="TreeGrafter"/>
</dbReference>
<evidence type="ECO:0000256" key="5">
    <source>
        <dbReference type="ARBA" id="ARBA00022989"/>
    </source>
</evidence>
<gene>
    <name evidence="11" type="ORF">BT96DRAFT_925824</name>
</gene>
<evidence type="ECO:0000256" key="3">
    <source>
        <dbReference type="ARBA" id="ARBA00022507"/>
    </source>
</evidence>
<dbReference type="EMBL" id="ML769654">
    <property type="protein sequence ID" value="KAE9390538.1"/>
    <property type="molecule type" value="Genomic_DNA"/>
</dbReference>
<dbReference type="Proteomes" id="UP000799118">
    <property type="component" value="Unassembled WGS sequence"/>
</dbReference>
<evidence type="ECO:0000256" key="7">
    <source>
        <dbReference type="ARBA" id="ARBA00023136"/>
    </source>
</evidence>
<dbReference type="PRINTS" id="PR00899">
    <property type="entry name" value="GPCRSTE3"/>
</dbReference>
<keyword evidence="5 10" id="KW-1133">Transmembrane helix</keyword>
<evidence type="ECO:0000256" key="8">
    <source>
        <dbReference type="ARBA" id="ARBA00023170"/>
    </source>
</evidence>
<feature type="transmembrane region" description="Helical" evidence="10">
    <location>
        <begin position="36"/>
        <end position="55"/>
    </location>
</feature>
<feature type="transmembrane region" description="Helical" evidence="10">
    <location>
        <begin position="225"/>
        <end position="243"/>
    </location>
</feature>
<comment type="similarity">
    <text evidence="2">Belongs to the G-protein coupled receptor 4 family.</text>
</comment>
<organism evidence="11 12">
    <name type="scientific">Gymnopus androsaceus JB14</name>
    <dbReference type="NCBI Taxonomy" id="1447944"/>
    <lineage>
        <taxon>Eukaryota</taxon>
        <taxon>Fungi</taxon>
        <taxon>Dikarya</taxon>
        <taxon>Basidiomycota</taxon>
        <taxon>Agaricomycotina</taxon>
        <taxon>Agaricomycetes</taxon>
        <taxon>Agaricomycetidae</taxon>
        <taxon>Agaricales</taxon>
        <taxon>Marasmiineae</taxon>
        <taxon>Omphalotaceae</taxon>
        <taxon>Gymnopus</taxon>
    </lineage>
</organism>
<keyword evidence="4 10" id="KW-0812">Transmembrane</keyword>
<dbReference type="PANTHER" id="PTHR28097:SF1">
    <property type="entry name" value="PHEROMONE A FACTOR RECEPTOR"/>
    <property type="match status" value="1"/>
</dbReference>
<keyword evidence="3" id="KW-0589">Pheromone response</keyword>
<dbReference type="CDD" id="cd14966">
    <property type="entry name" value="7tmD_STE3"/>
    <property type="match status" value="1"/>
</dbReference>
<comment type="subcellular location">
    <subcellularLocation>
        <location evidence="1">Membrane</location>
        <topology evidence="1">Multi-pass membrane protein</topology>
    </subcellularLocation>
</comment>
<dbReference type="OrthoDB" id="2874149at2759"/>
<evidence type="ECO:0000256" key="6">
    <source>
        <dbReference type="ARBA" id="ARBA00023040"/>
    </source>
</evidence>
<name>A0A6A4GXP0_9AGAR</name>
<dbReference type="GO" id="GO:0005886">
    <property type="term" value="C:plasma membrane"/>
    <property type="evidence" value="ECO:0007669"/>
    <property type="project" value="TreeGrafter"/>
</dbReference>
<evidence type="ECO:0000256" key="2">
    <source>
        <dbReference type="ARBA" id="ARBA00011085"/>
    </source>
</evidence>
<feature type="transmembrane region" description="Helical" evidence="10">
    <location>
        <begin position="117"/>
        <end position="145"/>
    </location>
</feature>
<keyword evidence="8 11" id="KW-0675">Receptor</keyword>
<evidence type="ECO:0000256" key="10">
    <source>
        <dbReference type="SAM" id="Phobius"/>
    </source>
</evidence>
<dbReference type="InterPro" id="IPR001499">
    <property type="entry name" value="GPCR_STE3"/>
</dbReference>
<evidence type="ECO:0000313" key="12">
    <source>
        <dbReference type="Proteomes" id="UP000799118"/>
    </source>
</evidence>
<keyword evidence="6" id="KW-0297">G-protein coupled receptor</keyword>
<keyword evidence="12" id="KW-1185">Reference proteome</keyword>
<evidence type="ECO:0000256" key="4">
    <source>
        <dbReference type="ARBA" id="ARBA00022692"/>
    </source>
</evidence>